<gene>
    <name evidence="1" type="ORF">CTI12_AA260210</name>
</gene>
<dbReference type="PANTHER" id="PTHR36715:SF1">
    <property type="entry name" value="PROTEIN, PUTATIVE-RELATED"/>
    <property type="match status" value="1"/>
</dbReference>
<reference evidence="1 2" key="1">
    <citation type="journal article" date="2018" name="Mol. Plant">
        <title>The genome of Artemisia annua provides insight into the evolution of Asteraceae family and artemisinin biosynthesis.</title>
        <authorList>
            <person name="Shen Q."/>
            <person name="Zhang L."/>
            <person name="Liao Z."/>
            <person name="Wang S."/>
            <person name="Yan T."/>
            <person name="Shi P."/>
            <person name="Liu M."/>
            <person name="Fu X."/>
            <person name="Pan Q."/>
            <person name="Wang Y."/>
            <person name="Lv Z."/>
            <person name="Lu X."/>
            <person name="Zhang F."/>
            <person name="Jiang W."/>
            <person name="Ma Y."/>
            <person name="Chen M."/>
            <person name="Hao X."/>
            <person name="Li L."/>
            <person name="Tang Y."/>
            <person name="Lv G."/>
            <person name="Zhou Y."/>
            <person name="Sun X."/>
            <person name="Brodelius P.E."/>
            <person name="Rose J.K.C."/>
            <person name="Tang K."/>
        </authorList>
    </citation>
    <scope>NUCLEOTIDE SEQUENCE [LARGE SCALE GENOMIC DNA]</scope>
    <source>
        <strain evidence="2">cv. Huhao1</strain>
        <tissue evidence="1">Leaf</tissue>
    </source>
</reference>
<proteinExistence type="predicted"/>
<evidence type="ECO:0000313" key="2">
    <source>
        <dbReference type="Proteomes" id="UP000245207"/>
    </source>
</evidence>
<dbReference type="Proteomes" id="UP000245207">
    <property type="component" value="Unassembled WGS sequence"/>
</dbReference>
<dbReference type="PANTHER" id="PTHR36715">
    <property type="entry name" value="BNAANNG41370D PROTEIN"/>
    <property type="match status" value="1"/>
</dbReference>
<evidence type="ECO:0000313" key="1">
    <source>
        <dbReference type="EMBL" id="PWA73186.1"/>
    </source>
</evidence>
<name>A0A2U1NI94_ARTAN</name>
<accession>A0A2U1NI94</accession>
<dbReference type="EMBL" id="PKPP01002776">
    <property type="protein sequence ID" value="PWA73186.1"/>
    <property type="molecule type" value="Genomic_DNA"/>
</dbReference>
<keyword evidence="2" id="KW-1185">Reference proteome</keyword>
<comment type="caution">
    <text evidence="1">The sequence shown here is derived from an EMBL/GenBank/DDBJ whole genome shotgun (WGS) entry which is preliminary data.</text>
</comment>
<organism evidence="1 2">
    <name type="scientific">Artemisia annua</name>
    <name type="common">Sweet wormwood</name>
    <dbReference type="NCBI Taxonomy" id="35608"/>
    <lineage>
        <taxon>Eukaryota</taxon>
        <taxon>Viridiplantae</taxon>
        <taxon>Streptophyta</taxon>
        <taxon>Embryophyta</taxon>
        <taxon>Tracheophyta</taxon>
        <taxon>Spermatophyta</taxon>
        <taxon>Magnoliopsida</taxon>
        <taxon>eudicotyledons</taxon>
        <taxon>Gunneridae</taxon>
        <taxon>Pentapetalae</taxon>
        <taxon>asterids</taxon>
        <taxon>campanulids</taxon>
        <taxon>Asterales</taxon>
        <taxon>Asteraceae</taxon>
        <taxon>Asteroideae</taxon>
        <taxon>Anthemideae</taxon>
        <taxon>Artemisiinae</taxon>
        <taxon>Artemisia</taxon>
    </lineage>
</organism>
<sequence length="155" mass="17347">MEITELNLIGDFEAGIKCLQQNPSYFTKLSLNSFWTWGALIFAIFATFNDGVDDDTPSSVADSDYESDRDLSNEVFRAEGGSSYYDQGQNGDYTLRRRNGFSWSDFSAGKSVVQLWDSFGLGLDFEDDEVGGKSPAVYAAWRPQPRATWSGEKEE</sequence>
<protein>
    <submittedName>
        <fullName evidence="1">Uncharacterized protein</fullName>
    </submittedName>
</protein>
<dbReference type="OrthoDB" id="1662399at2759"/>
<dbReference type="STRING" id="35608.A0A2U1NI94"/>
<dbReference type="AlphaFoldDB" id="A0A2U1NI94"/>